<dbReference type="Proteomes" id="UP000638313">
    <property type="component" value="Unassembled WGS sequence"/>
</dbReference>
<keyword evidence="1" id="KW-0378">Hydrolase</keyword>
<feature type="region of interest" description="Disordered" evidence="2">
    <location>
        <begin position="1"/>
        <end position="40"/>
    </location>
</feature>
<keyword evidence="4" id="KW-1185">Reference proteome</keyword>
<gene>
    <name evidence="3" type="ORF">GCM10010218_60350</name>
</gene>
<dbReference type="EMBL" id="BNBD01000020">
    <property type="protein sequence ID" value="GHF70946.1"/>
    <property type="molecule type" value="Genomic_DNA"/>
</dbReference>
<dbReference type="InterPro" id="IPR005754">
    <property type="entry name" value="Sortase"/>
</dbReference>
<evidence type="ECO:0000313" key="4">
    <source>
        <dbReference type="Proteomes" id="UP000638313"/>
    </source>
</evidence>
<evidence type="ECO:0000256" key="1">
    <source>
        <dbReference type="ARBA" id="ARBA00022801"/>
    </source>
</evidence>
<sequence length="190" mass="19999">MVALAAGAPQPAGWSTSVGPLSAGGPAAGPTGPQGEEAPAPPALVEVRGRFRAPVVPVAARPDGALDVPSSPDTVGWWALGARPGADRGTVLLAGHVDSRDRGLGAFAALYAVRAGTRVVVTSADGRRYTYVIVARRIYGKEALPPDLFADGRRARLALVTCTGRFDRARHQYTQNLVLLGERWERERGR</sequence>
<dbReference type="GO" id="GO:0016787">
    <property type="term" value="F:hydrolase activity"/>
    <property type="evidence" value="ECO:0007669"/>
    <property type="project" value="UniProtKB-KW"/>
</dbReference>
<reference evidence="3" key="1">
    <citation type="journal article" date="2014" name="Int. J. Syst. Evol. Microbiol.">
        <title>Complete genome sequence of Corynebacterium casei LMG S-19264T (=DSM 44701T), isolated from a smear-ripened cheese.</title>
        <authorList>
            <consortium name="US DOE Joint Genome Institute (JGI-PGF)"/>
            <person name="Walter F."/>
            <person name="Albersmeier A."/>
            <person name="Kalinowski J."/>
            <person name="Ruckert C."/>
        </authorList>
    </citation>
    <scope>NUCLEOTIDE SEQUENCE</scope>
    <source>
        <strain evidence="3">JCM 4059</strain>
    </source>
</reference>
<reference evidence="3" key="2">
    <citation type="submission" date="2020-09" db="EMBL/GenBank/DDBJ databases">
        <authorList>
            <person name="Sun Q."/>
            <person name="Ohkuma M."/>
        </authorList>
    </citation>
    <scope>NUCLEOTIDE SEQUENCE</scope>
    <source>
        <strain evidence="3">JCM 4059</strain>
    </source>
</reference>
<name>A0A919EGF1_9ACTN</name>
<dbReference type="SUPFAM" id="SSF63817">
    <property type="entry name" value="Sortase"/>
    <property type="match status" value="1"/>
</dbReference>
<feature type="compositionally biased region" description="Low complexity" evidence="2">
    <location>
        <begin position="19"/>
        <end position="38"/>
    </location>
</feature>
<evidence type="ECO:0000313" key="3">
    <source>
        <dbReference type="EMBL" id="GHF70946.1"/>
    </source>
</evidence>
<dbReference type="InterPro" id="IPR023365">
    <property type="entry name" value="Sortase_dom-sf"/>
</dbReference>
<dbReference type="AlphaFoldDB" id="A0A919EGF1"/>
<organism evidence="3 4">
    <name type="scientific">Streptomyces mashuensis</name>
    <dbReference type="NCBI Taxonomy" id="33904"/>
    <lineage>
        <taxon>Bacteria</taxon>
        <taxon>Bacillati</taxon>
        <taxon>Actinomycetota</taxon>
        <taxon>Actinomycetes</taxon>
        <taxon>Kitasatosporales</taxon>
        <taxon>Streptomycetaceae</taxon>
        <taxon>Streptomyces</taxon>
    </lineage>
</organism>
<evidence type="ECO:0000256" key="2">
    <source>
        <dbReference type="SAM" id="MobiDB-lite"/>
    </source>
</evidence>
<accession>A0A919EGF1</accession>
<comment type="caution">
    <text evidence="3">The sequence shown here is derived from an EMBL/GenBank/DDBJ whole genome shotgun (WGS) entry which is preliminary data.</text>
</comment>
<dbReference type="InterPro" id="IPR042001">
    <property type="entry name" value="Sortase_F"/>
</dbReference>
<dbReference type="Gene3D" id="2.40.260.10">
    <property type="entry name" value="Sortase"/>
    <property type="match status" value="1"/>
</dbReference>
<dbReference type="CDD" id="cd05829">
    <property type="entry name" value="Sortase_F"/>
    <property type="match status" value="1"/>
</dbReference>
<proteinExistence type="predicted"/>
<dbReference type="Pfam" id="PF04203">
    <property type="entry name" value="Sortase"/>
    <property type="match status" value="1"/>
</dbReference>
<evidence type="ECO:0008006" key="5">
    <source>
        <dbReference type="Google" id="ProtNLM"/>
    </source>
</evidence>
<protein>
    <recommendedName>
        <fullName evidence="5">Class F sortase</fullName>
    </recommendedName>
</protein>